<dbReference type="GO" id="GO:0008784">
    <property type="term" value="F:alanine racemase activity"/>
    <property type="evidence" value="ECO:0007669"/>
    <property type="project" value="InterPro"/>
</dbReference>
<dbReference type="GO" id="GO:0030170">
    <property type="term" value="F:pyridoxal phosphate binding"/>
    <property type="evidence" value="ECO:0007669"/>
    <property type="project" value="TreeGrafter"/>
</dbReference>
<accession>A0A6V7RJA8</accession>
<dbReference type="Gene3D" id="2.40.37.10">
    <property type="entry name" value="Lyase, Ornithine Decarboxylase, Chain A, domain 1"/>
    <property type="match status" value="1"/>
</dbReference>
<comment type="cofactor">
    <cofactor evidence="1 4">
        <name>pyridoxal 5'-phosphate</name>
        <dbReference type="ChEBI" id="CHEBI:597326"/>
    </cofactor>
</comment>
<dbReference type="GO" id="GO:0030632">
    <property type="term" value="P:D-alanine biosynthetic process"/>
    <property type="evidence" value="ECO:0007669"/>
    <property type="project" value="TreeGrafter"/>
</dbReference>
<dbReference type="Proteomes" id="UP000589351">
    <property type="component" value="Unassembled WGS sequence"/>
</dbReference>
<dbReference type="InterPro" id="IPR029066">
    <property type="entry name" value="PLP-binding_barrel"/>
</dbReference>
<feature type="binding site" evidence="5">
    <location>
        <position position="123"/>
    </location>
    <ligand>
        <name>substrate</name>
    </ligand>
</feature>
<feature type="binding site" evidence="5">
    <location>
        <position position="299"/>
    </location>
    <ligand>
        <name>substrate</name>
    </ligand>
</feature>
<gene>
    <name evidence="7" type="primary">alr2</name>
    <name evidence="7" type="ORF">JEODO184_01172</name>
</gene>
<dbReference type="AlphaFoldDB" id="A0A6V7RJA8"/>
<dbReference type="InterPro" id="IPR000821">
    <property type="entry name" value="Ala_racemase"/>
</dbReference>
<dbReference type="InterPro" id="IPR001608">
    <property type="entry name" value="Ala_racemase_N"/>
</dbReference>
<evidence type="ECO:0000256" key="4">
    <source>
        <dbReference type="PIRSR" id="PIRSR600821-50"/>
    </source>
</evidence>
<dbReference type="InterPro" id="IPR011079">
    <property type="entry name" value="Ala_racemase_C"/>
</dbReference>
<dbReference type="SMART" id="SM01005">
    <property type="entry name" value="Ala_racemase_C"/>
    <property type="match status" value="1"/>
</dbReference>
<dbReference type="PANTHER" id="PTHR30511:SF0">
    <property type="entry name" value="ALANINE RACEMASE, CATABOLIC-RELATED"/>
    <property type="match status" value="1"/>
</dbReference>
<dbReference type="RefSeq" id="WP_185125699.1">
    <property type="nucleotide sequence ID" value="NZ_CAJEWD010000008.1"/>
</dbReference>
<sequence>MGGVFQVDQAEFIEQARQFQLEGQTIAVVKNNAYNYGLDFAVKAFAISGIDYFATTSIEDAIYIRKICGEKVSIFLLNPTTDFKRVKKYKLEITLPSLDYYQTYKNDLVGLAIHIEFEGLFKRSGLAHIDQLAAILRDAKDSGSTLNIKGLWTHFGYADEFNGIYEKERQLWLDFVEGVFDLGLKPSVIHAQNSASFVRDGIFKSHSHVRLGIGLYGSKPFKNLDDKDFIQASSVTAPIIQIKHLDKGMSLGYSGAFTAEEDCKIAIVDIGYGDGILRERIKHGCQIGGRTYKIVALMMSHMAVLIDDHVEAHMPVYLYGKNQRIDHFTALGVGANSEQLGALNYNSMRRDIVYDD</sequence>
<keyword evidence="8" id="KW-1185">Reference proteome</keyword>
<dbReference type="PRINTS" id="PR00992">
    <property type="entry name" value="ALARACEMASE"/>
</dbReference>
<dbReference type="Gene3D" id="3.20.20.10">
    <property type="entry name" value="Alanine racemase"/>
    <property type="match status" value="1"/>
</dbReference>
<protein>
    <submittedName>
        <fullName evidence="7">Alanine racemase 2</fullName>
    </submittedName>
</protein>
<feature type="modified residue" description="N6-(pyridoxal phosphate)lysine" evidence="4">
    <location>
        <position position="30"/>
    </location>
</feature>
<dbReference type="Pfam" id="PF01168">
    <property type="entry name" value="Ala_racemase_N"/>
    <property type="match status" value="1"/>
</dbReference>
<dbReference type="SUPFAM" id="SSF50621">
    <property type="entry name" value="Alanine racemase C-terminal domain-like"/>
    <property type="match status" value="1"/>
</dbReference>
<dbReference type="GO" id="GO:0005829">
    <property type="term" value="C:cytosol"/>
    <property type="evidence" value="ECO:0007669"/>
    <property type="project" value="TreeGrafter"/>
</dbReference>
<comment type="caution">
    <text evidence="7">The sequence shown here is derived from an EMBL/GenBank/DDBJ whole genome shotgun (WGS) entry which is preliminary data.</text>
</comment>
<dbReference type="Pfam" id="PF00842">
    <property type="entry name" value="Ala_racemase_C"/>
    <property type="match status" value="1"/>
</dbReference>
<feature type="domain" description="Alanine racemase C-terminal" evidence="6">
    <location>
        <begin position="232"/>
        <end position="353"/>
    </location>
</feature>
<evidence type="ECO:0000313" key="8">
    <source>
        <dbReference type="Proteomes" id="UP000589351"/>
    </source>
</evidence>
<dbReference type="EMBL" id="CAJEWD010000008">
    <property type="protein sequence ID" value="CAD2077511.1"/>
    <property type="molecule type" value="Genomic_DNA"/>
</dbReference>
<name>A0A6V7RJA8_9STAP</name>
<reference evidence="7 8" key="1">
    <citation type="submission" date="2020-07" db="EMBL/GenBank/DDBJ databases">
        <authorList>
            <person name="Criscuolo A."/>
        </authorList>
    </citation>
    <scope>NUCLEOTIDE SEQUENCE [LARGE SCALE GENOMIC DNA]</scope>
    <source>
        <strain evidence="7">CIP111649</strain>
    </source>
</reference>
<organism evidence="7 8">
    <name type="scientific">Jeotgalicoccus meleagridis</name>
    <dbReference type="NCBI Taxonomy" id="2759181"/>
    <lineage>
        <taxon>Bacteria</taxon>
        <taxon>Bacillati</taxon>
        <taxon>Bacillota</taxon>
        <taxon>Bacilli</taxon>
        <taxon>Bacillales</taxon>
        <taxon>Staphylococcaceae</taxon>
        <taxon>Jeotgalicoccus</taxon>
    </lineage>
</organism>
<dbReference type="SUPFAM" id="SSF51419">
    <property type="entry name" value="PLP-binding barrel"/>
    <property type="match status" value="1"/>
</dbReference>
<evidence type="ECO:0000256" key="5">
    <source>
        <dbReference type="PIRSR" id="PIRSR600821-52"/>
    </source>
</evidence>
<keyword evidence="2 4" id="KW-0663">Pyridoxal phosphate</keyword>
<proteinExistence type="predicted"/>
<evidence type="ECO:0000256" key="2">
    <source>
        <dbReference type="ARBA" id="ARBA00022898"/>
    </source>
</evidence>
<dbReference type="GO" id="GO:0009252">
    <property type="term" value="P:peptidoglycan biosynthetic process"/>
    <property type="evidence" value="ECO:0007669"/>
    <property type="project" value="TreeGrafter"/>
</dbReference>
<dbReference type="InterPro" id="IPR009006">
    <property type="entry name" value="Ala_racemase/Decarboxylase_C"/>
</dbReference>
<keyword evidence="3" id="KW-0413">Isomerase</keyword>
<dbReference type="PANTHER" id="PTHR30511">
    <property type="entry name" value="ALANINE RACEMASE"/>
    <property type="match status" value="1"/>
</dbReference>
<evidence type="ECO:0000256" key="1">
    <source>
        <dbReference type="ARBA" id="ARBA00001933"/>
    </source>
</evidence>
<evidence type="ECO:0000313" key="7">
    <source>
        <dbReference type="EMBL" id="CAD2077511.1"/>
    </source>
</evidence>
<evidence type="ECO:0000256" key="3">
    <source>
        <dbReference type="ARBA" id="ARBA00023235"/>
    </source>
</evidence>
<evidence type="ECO:0000259" key="6">
    <source>
        <dbReference type="SMART" id="SM01005"/>
    </source>
</evidence>